<dbReference type="EMBL" id="JAMQBK010000066">
    <property type="protein sequence ID" value="MCM2373799.1"/>
    <property type="molecule type" value="Genomic_DNA"/>
</dbReference>
<protein>
    <submittedName>
        <fullName evidence="2">Thioredoxin family protein</fullName>
    </submittedName>
</protein>
<dbReference type="CDD" id="cd02947">
    <property type="entry name" value="TRX_family"/>
    <property type="match status" value="1"/>
</dbReference>
<comment type="caution">
    <text evidence="2">The sequence shown here is derived from an EMBL/GenBank/DDBJ whole genome shotgun (WGS) entry which is preliminary data.</text>
</comment>
<name>A0ABT0UAB0_9BACT</name>
<dbReference type="RefSeq" id="WP_250931671.1">
    <property type="nucleotide sequence ID" value="NZ_JAMQBK010000066.1"/>
</dbReference>
<dbReference type="Pfam" id="PF00085">
    <property type="entry name" value="Thioredoxin"/>
    <property type="match status" value="1"/>
</dbReference>
<evidence type="ECO:0000313" key="2">
    <source>
        <dbReference type="EMBL" id="MCM2373799.1"/>
    </source>
</evidence>
<dbReference type="Gene3D" id="3.40.30.10">
    <property type="entry name" value="Glutaredoxin"/>
    <property type="match status" value="1"/>
</dbReference>
<reference evidence="2 3" key="1">
    <citation type="journal article" date="2022" name="Syst. Appl. Microbiol.">
        <title>Rhodopirellula aestuarii sp. nov., a novel member of the genus Rhodopirellula isolated from brackish sediments collected in the Tagus River estuary, Portugal.</title>
        <authorList>
            <person name="Vitorino I.R."/>
            <person name="Klimek D."/>
            <person name="Calusinska M."/>
            <person name="Lobo-da-Cunha A."/>
            <person name="Vasconcelos V."/>
            <person name="Lage O.M."/>
        </authorList>
    </citation>
    <scope>NUCLEOTIDE SEQUENCE [LARGE SCALE GENOMIC DNA]</scope>
    <source>
        <strain evidence="2 3">ICT_H3.1</strain>
    </source>
</reference>
<dbReference type="SUPFAM" id="SSF52833">
    <property type="entry name" value="Thioredoxin-like"/>
    <property type="match status" value="1"/>
</dbReference>
<gene>
    <name evidence="2" type="ORF">NB063_24550</name>
</gene>
<keyword evidence="3" id="KW-1185">Reference proteome</keyword>
<dbReference type="InterPro" id="IPR013766">
    <property type="entry name" value="Thioredoxin_domain"/>
</dbReference>
<proteinExistence type="predicted"/>
<dbReference type="Proteomes" id="UP001202961">
    <property type="component" value="Unassembled WGS sequence"/>
</dbReference>
<evidence type="ECO:0000313" key="3">
    <source>
        <dbReference type="Proteomes" id="UP001202961"/>
    </source>
</evidence>
<feature type="domain" description="Thioredoxin" evidence="1">
    <location>
        <begin position="26"/>
        <end position="117"/>
    </location>
</feature>
<organism evidence="2 3">
    <name type="scientific">Aporhodopirellula aestuarii</name>
    <dbReference type="NCBI Taxonomy" id="2950107"/>
    <lineage>
        <taxon>Bacteria</taxon>
        <taxon>Pseudomonadati</taxon>
        <taxon>Planctomycetota</taxon>
        <taxon>Planctomycetia</taxon>
        <taxon>Pirellulales</taxon>
        <taxon>Pirellulaceae</taxon>
        <taxon>Aporhodopirellula</taxon>
    </lineage>
</organism>
<sequence length="132" mass="14768">MNDRPSNELRDEFSPSTPAVTSETVFQILSTHRVVIVHFWAIWNLVDRTMDSRLMEIRGRLPIEVQYASCNVDAPSCFELAKSVGVLNLPWLAVFVGGRHTGSICGLRNADRLAQELLRLISRGPVDESTSD</sequence>
<evidence type="ECO:0000259" key="1">
    <source>
        <dbReference type="Pfam" id="PF00085"/>
    </source>
</evidence>
<dbReference type="InterPro" id="IPR036249">
    <property type="entry name" value="Thioredoxin-like_sf"/>
</dbReference>
<accession>A0ABT0UAB0</accession>